<dbReference type="PANTHER" id="PTHR37833">
    <property type="entry name" value="LIPOPROTEIN-RELATED"/>
    <property type="match status" value="1"/>
</dbReference>
<organism evidence="1 2">
    <name type="scientific">Rapidithrix thailandica</name>
    <dbReference type="NCBI Taxonomy" id="413964"/>
    <lineage>
        <taxon>Bacteria</taxon>
        <taxon>Pseudomonadati</taxon>
        <taxon>Bacteroidota</taxon>
        <taxon>Cytophagia</taxon>
        <taxon>Cytophagales</taxon>
        <taxon>Flammeovirgaceae</taxon>
        <taxon>Rapidithrix</taxon>
    </lineage>
</organism>
<protein>
    <submittedName>
        <fullName evidence="1">DUF1573 domain-containing protein</fullName>
    </submittedName>
</protein>
<dbReference type="InterPro" id="IPR011467">
    <property type="entry name" value="DUF1573"/>
</dbReference>
<dbReference type="Pfam" id="PF07610">
    <property type="entry name" value="DUF1573"/>
    <property type="match status" value="1"/>
</dbReference>
<accession>A0AAW9RXJ2</accession>
<dbReference type="PANTHER" id="PTHR37833:SF1">
    <property type="entry name" value="SIGNAL PEPTIDE PROTEIN"/>
    <property type="match status" value="1"/>
</dbReference>
<gene>
    <name evidence="1" type="ORF">AAG747_07365</name>
</gene>
<evidence type="ECO:0000313" key="2">
    <source>
        <dbReference type="Proteomes" id="UP001403385"/>
    </source>
</evidence>
<sequence>MKLLNHLSIFVFIIGTWACSPTHEAKQDTQMNVSTANTSSSIPMTVIKEPEAPKAYAAFDFEKTFYDFGTIQQGDIVKHTFKFVNSGEVPLVISDIKTTCGCTAPKYSKNPVAPGESGEILVQFNSAGKRNLNKKPITIYANVEGGTYVINIQANVKVEEELKGPYKKQ</sequence>
<dbReference type="Proteomes" id="UP001403385">
    <property type="component" value="Unassembled WGS sequence"/>
</dbReference>
<dbReference type="EMBL" id="JBDKWZ010000003">
    <property type="protein sequence ID" value="MEN7547720.1"/>
    <property type="molecule type" value="Genomic_DNA"/>
</dbReference>
<reference evidence="1 2" key="1">
    <citation type="submission" date="2024-04" db="EMBL/GenBank/DDBJ databases">
        <title>Novel genus in family Flammeovirgaceae.</title>
        <authorList>
            <person name="Nguyen T.H."/>
            <person name="Vuong T.Q."/>
            <person name="Le H."/>
            <person name="Kim S.-G."/>
        </authorList>
    </citation>
    <scope>NUCLEOTIDE SEQUENCE [LARGE SCALE GENOMIC DNA]</scope>
    <source>
        <strain evidence="1 2">JCM 23209</strain>
    </source>
</reference>
<dbReference type="RefSeq" id="WP_346820505.1">
    <property type="nucleotide sequence ID" value="NZ_JBDKWZ010000003.1"/>
</dbReference>
<evidence type="ECO:0000313" key="1">
    <source>
        <dbReference type="EMBL" id="MEN7547720.1"/>
    </source>
</evidence>
<name>A0AAW9RXJ2_9BACT</name>
<comment type="caution">
    <text evidence="1">The sequence shown here is derived from an EMBL/GenBank/DDBJ whole genome shotgun (WGS) entry which is preliminary data.</text>
</comment>
<dbReference type="Gene3D" id="2.60.40.10">
    <property type="entry name" value="Immunoglobulins"/>
    <property type="match status" value="1"/>
</dbReference>
<dbReference type="AlphaFoldDB" id="A0AAW9RXJ2"/>
<proteinExistence type="predicted"/>
<keyword evidence="2" id="KW-1185">Reference proteome</keyword>
<dbReference type="InterPro" id="IPR013783">
    <property type="entry name" value="Ig-like_fold"/>
</dbReference>